<dbReference type="Pfam" id="PF04464">
    <property type="entry name" value="Glyphos_transf"/>
    <property type="match status" value="1"/>
</dbReference>
<reference evidence="2 3" key="1">
    <citation type="submission" date="2011-06" db="EMBL/GenBank/DDBJ databases">
        <authorList>
            <person name="Muzny D."/>
            <person name="Qin X."/>
            <person name="Deng J."/>
            <person name="Jiang H."/>
            <person name="Liu Y."/>
            <person name="Qu J."/>
            <person name="Song X.-Z."/>
            <person name="Zhang L."/>
            <person name="Thornton R."/>
            <person name="Coyle M."/>
            <person name="Francisco L."/>
            <person name="Jackson L."/>
            <person name="Javaid M."/>
            <person name="Korchina V."/>
            <person name="Kovar C."/>
            <person name="Mata R."/>
            <person name="Mathew T."/>
            <person name="Ngo R."/>
            <person name="Nguyen L."/>
            <person name="Nguyen N."/>
            <person name="Okwuonu G."/>
            <person name="Ongeri F."/>
            <person name="Pham C."/>
            <person name="Simmons D."/>
            <person name="Wilczek-Boney K."/>
            <person name="Hale W."/>
            <person name="Jakkamsetti A."/>
            <person name="Pham P."/>
            <person name="Ruth R."/>
            <person name="San Lucas F."/>
            <person name="Warren J."/>
            <person name="Zhang J."/>
            <person name="Zhao Z."/>
            <person name="Zhou C."/>
            <person name="Zhu D."/>
            <person name="Lee S."/>
            <person name="Bess C."/>
            <person name="Blankenburg K."/>
            <person name="Forbes L."/>
            <person name="Fu Q."/>
            <person name="Gubbala S."/>
            <person name="Hirani K."/>
            <person name="Jayaseelan J.C."/>
            <person name="Lara F."/>
            <person name="Munidasa M."/>
            <person name="Palculict T."/>
            <person name="Patil S."/>
            <person name="Pu L.-L."/>
            <person name="Saada N."/>
            <person name="Tang L."/>
            <person name="Weissenberger G."/>
            <person name="Zhu Y."/>
            <person name="Hemphill L."/>
            <person name="Shang Y."/>
            <person name="Youmans B."/>
            <person name="Ayvaz T."/>
            <person name="Ross M."/>
            <person name="Santibanez J."/>
            <person name="Aqrawi P."/>
            <person name="Gross S."/>
            <person name="Joshi V."/>
            <person name="Fowler G."/>
            <person name="Nazareth L."/>
            <person name="Reid J."/>
            <person name="Worley K."/>
            <person name="Petrosino J."/>
            <person name="Highlander S."/>
            <person name="Gibbs R."/>
        </authorList>
    </citation>
    <scope>NUCLEOTIDE SEQUENCE [LARGE SCALE GENOMIC DNA]</scope>
    <source>
        <strain evidence="2 3">9715</strain>
    </source>
</reference>
<dbReference type="GO" id="GO:0016020">
    <property type="term" value="C:membrane"/>
    <property type="evidence" value="ECO:0007669"/>
    <property type="project" value="InterPro"/>
</dbReference>
<keyword evidence="2" id="KW-0808">Transferase</keyword>
<dbReference type="InterPro" id="IPR001173">
    <property type="entry name" value="Glyco_trans_2-like"/>
</dbReference>
<dbReference type="CDD" id="cd00761">
    <property type="entry name" value="Glyco_tranf_GTA_type"/>
    <property type="match status" value="1"/>
</dbReference>
<dbReference type="PATRIC" id="fig|1030841.3.peg.134"/>
<gene>
    <name evidence="2" type="ORF">HMPREF9370_0124</name>
</gene>
<accession>G4CM15</accession>
<proteinExistence type="predicted"/>
<dbReference type="AlphaFoldDB" id="G4CM15"/>
<dbReference type="GO" id="GO:0016758">
    <property type="term" value="F:hexosyltransferase activity"/>
    <property type="evidence" value="ECO:0007669"/>
    <property type="project" value="UniProtKB-ARBA"/>
</dbReference>
<comment type="caution">
    <text evidence="2">The sequence shown here is derived from an EMBL/GenBank/DDBJ whole genome shotgun (WGS) entry which is preliminary data.</text>
</comment>
<dbReference type="InterPro" id="IPR043148">
    <property type="entry name" value="TagF_C"/>
</dbReference>
<dbReference type="Gene3D" id="3.90.550.10">
    <property type="entry name" value="Spore Coat Polysaccharide Biosynthesis Protein SpsA, Chain A"/>
    <property type="match status" value="1"/>
</dbReference>
<dbReference type="SUPFAM" id="SSF53756">
    <property type="entry name" value="UDP-Glycosyltransferase/glycogen phosphorylase"/>
    <property type="match status" value="1"/>
</dbReference>
<dbReference type="SUPFAM" id="SSF53448">
    <property type="entry name" value="Nucleotide-diphospho-sugar transferases"/>
    <property type="match status" value="1"/>
</dbReference>
<evidence type="ECO:0000313" key="2">
    <source>
        <dbReference type="EMBL" id="EGZ51262.1"/>
    </source>
</evidence>
<evidence type="ECO:0000313" key="3">
    <source>
        <dbReference type="Proteomes" id="UP000005336"/>
    </source>
</evidence>
<dbReference type="PANTHER" id="PTHR22916:SF3">
    <property type="entry name" value="UDP-GLCNAC:BETAGAL BETA-1,3-N-ACETYLGLUCOSAMINYLTRANSFERASE-LIKE PROTEIN 1"/>
    <property type="match status" value="1"/>
</dbReference>
<protein>
    <submittedName>
        <fullName evidence="2">Family 2 glycosyl transferase</fullName>
    </submittedName>
</protein>
<keyword evidence="3" id="KW-1185">Reference proteome</keyword>
<dbReference type="Pfam" id="PF00535">
    <property type="entry name" value="Glycos_transf_2"/>
    <property type="match status" value="1"/>
</dbReference>
<dbReference type="Gene3D" id="3.40.50.12580">
    <property type="match status" value="1"/>
</dbReference>
<evidence type="ECO:0000259" key="1">
    <source>
        <dbReference type="Pfam" id="PF00535"/>
    </source>
</evidence>
<dbReference type="PANTHER" id="PTHR22916">
    <property type="entry name" value="GLYCOSYLTRANSFERASE"/>
    <property type="match status" value="1"/>
</dbReference>
<organism evidence="2 3">
    <name type="scientific">Neisseria wadsworthii 9715</name>
    <dbReference type="NCBI Taxonomy" id="1030841"/>
    <lineage>
        <taxon>Bacteria</taxon>
        <taxon>Pseudomonadati</taxon>
        <taxon>Pseudomonadota</taxon>
        <taxon>Betaproteobacteria</taxon>
        <taxon>Neisseriales</taxon>
        <taxon>Neisseriaceae</taxon>
        <taxon>Neisseria</taxon>
    </lineage>
</organism>
<feature type="domain" description="Glycosyltransferase 2-like" evidence="1">
    <location>
        <begin position="45"/>
        <end position="184"/>
    </location>
</feature>
<dbReference type="InterPro" id="IPR007554">
    <property type="entry name" value="Glycerophosphate_synth"/>
</dbReference>
<dbReference type="OrthoDB" id="8564828at2"/>
<name>G4CM15_9NEIS</name>
<dbReference type="RefSeq" id="WP_009115271.1">
    <property type="nucleotide sequence ID" value="NZ_JH165159.1"/>
</dbReference>
<dbReference type="STRING" id="1030841.HMPREF9370_0124"/>
<dbReference type="Proteomes" id="UP000005336">
    <property type="component" value="Unassembled WGS sequence"/>
</dbReference>
<dbReference type="GO" id="GO:0047355">
    <property type="term" value="F:CDP-glycerol glycerophosphotransferase activity"/>
    <property type="evidence" value="ECO:0007669"/>
    <property type="project" value="InterPro"/>
</dbReference>
<dbReference type="EMBL" id="AGAZ01000004">
    <property type="protein sequence ID" value="EGZ51262.1"/>
    <property type="molecule type" value="Genomic_DNA"/>
</dbReference>
<sequence length="1263" mass="148682">MSQINRKFRKLLRDPQLFFKDMYFKHSTRAKKFLPIKYTGNYDYTIVTAIYNVEKYLDDFFNSITKQSLSFKKHIQIICVDDGSTDNSAKIINNWQRKFPNNIQYIYKENGGQSSARNLGLEYTTTEWVTFIDPDDFLNTDYFKIVDTEIANNPNSQMVVSNLIFFIEANNSYKDTHSLKYRFNKKVNKVEVTNLENNINLSVASSFFRTQYIKQFNLLFDHKVKPNFEDGKFIADYLLNQTYGFALFLKDAHYFYRKRGDQSSTLNKAWQSTGKFFDVLKYGYIPMLEDFKNKQGHVPTYIQRTVLYDAAWYIDYLLNQDGRTSFLTEEQKEVFHLLWKDIFTYIDTKTILDFNLAGTWFLYRVIFLEYFKQQEMPYQFAYIENIDQDQQLFLLSFYSYKKPYEQILLDTQSIAPVSAKTVTYTITGKPVAYERRLWISYKEATNNQKFHLLLGNKPVKISILGSRHNNGVSADTIISSFSPSGKYQTGRSDIWIIMDRDIQADDNGEHFYRYVQQYHPEQQIFFALNKDSHDWNRLSKDGFNLLEFGSSGFEAKLKIASKLISSHADEYFDNYFKDHYEYSKKYIFLQHGVTQNNISCWLNRKKNIKCMVTATIPEYHSIADDLSPYKLSNKEVVLTGFPRHDKLLAGNQTNTRTILIMPTWRSSIVGEATGQGNVRKLNKNFMNTTYAKHWCQFLNSRALKEIAEKYNYQLVFAPHANIEPYLTLMNIPNYIQIWKAANGNIQSLFQTSTFMITDYSSVAFEMAFLGKTVLYYQFDKEEVFSGGHITQSGYFKYDQHGFGPVSETEDQLCNNILKVLENEGRPCEPYLSRIEKTFAFRDQNNCKRVYNAIKALDIPKQHTKTEIVEQYINSSVQHQAWNSVLDLCNSLASDNYENPAFLEETQFLALFKTGKFIELKELLELSKHALKTTISYWQAKLYTVQSEWENAIKTFSSMPLRNNFTILLLIECHARLHNMTAIKQLIEEYDQNVSEQCLIMSNAWVLYSEKKWQELCDFLTKMLPCFNTKDLIEYKPQLLLAYAQLRADCLSEAHQTLLNYEEHTTDDWECRLIIAHLAFMKESYKTTIKQLEQGFKKQYEYIPATTLPILLESLEKTDNHKELKQVLSIACQRIPNHFSVLRTNIKLWEKEKNWLKILHATQSVHETDSIEIIYPAILARYRLGLLEEAYNTAPKPNNRHHYQYWALITELSMLLKDYTVTEYCYQHMIALFPDIQSEENWRKLHDLRERQASYTYLLNHTKQ</sequence>
<dbReference type="HOGENOM" id="CLU_009473_0_0_4"/>
<dbReference type="InterPro" id="IPR029044">
    <property type="entry name" value="Nucleotide-diphossugar_trans"/>
</dbReference>